<sequence length="172" mass="19268">MKTIVIVGHPDLSTSIVNRKWVEALRPYEGEGLKVHRLDKALKEDGTFDLEKEQALLEQYDRIVLQFPLYWYMPPAIMKLWMDTVWAEGWAWGDCPHALKGIIIEAATSCGAPEVAFSGTSLASYLSFVRGSAGFVQAVGGDYFAFYGAGSPGYEERLAENCKEYIKFICNK</sequence>
<feature type="domain" description="Flavodoxin-like fold" evidence="2">
    <location>
        <begin position="1"/>
        <end position="167"/>
    </location>
</feature>
<dbReference type="GO" id="GO:0010181">
    <property type="term" value="F:FMN binding"/>
    <property type="evidence" value="ECO:0007669"/>
    <property type="project" value="TreeGrafter"/>
</dbReference>
<keyword evidence="1" id="KW-0560">Oxidoreductase</keyword>
<evidence type="ECO:0000313" key="3">
    <source>
        <dbReference type="EMBL" id="TFH95702.1"/>
    </source>
</evidence>
<accession>A0A4Y8WPU4</accession>
<dbReference type="RefSeq" id="WP_134849286.1">
    <property type="nucleotide sequence ID" value="NZ_CP197400.1"/>
</dbReference>
<dbReference type="Pfam" id="PF02525">
    <property type="entry name" value="Flavodoxin_2"/>
    <property type="match status" value="1"/>
</dbReference>
<dbReference type="STRING" id="1122973.GCA_000379925_00881"/>
<organism evidence="3 4">
    <name type="scientific">Porphyromonas levii</name>
    <dbReference type="NCBI Taxonomy" id="28114"/>
    <lineage>
        <taxon>Bacteria</taxon>
        <taxon>Pseudomonadati</taxon>
        <taxon>Bacteroidota</taxon>
        <taxon>Bacteroidia</taxon>
        <taxon>Bacteroidales</taxon>
        <taxon>Porphyromonadaceae</taxon>
        <taxon>Porphyromonas</taxon>
    </lineage>
</organism>
<name>A0A4Y8WPU4_9PORP</name>
<dbReference type="PANTHER" id="PTHR47307:SF1">
    <property type="entry name" value="GLUTATHIONE-REGULATED POTASSIUM-EFFLUX SYSTEM ANCILLARY PROTEIN KEFG"/>
    <property type="match status" value="1"/>
</dbReference>
<dbReference type="AlphaFoldDB" id="A0A4Y8WPU4"/>
<dbReference type="Proteomes" id="UP000297225">
    <property type="component" value="Unassembled WGS sequence"/>
</dbReference>
<dbReference type="InterPro" id="IPR003680">
    <property type="entry name" value="Flavodoxin_fold"/>
</dbReference>
<dbReference type="InterPro" id="IPR046980">
    <property type="entry name" value="KefG/KefF"/>
</dbReference>
<dbReference type="PANTHER" id="PTHR47307">
    <property type="entry name" value="GLUTATHIONE-REGULATED POTASSIUM-EFFLUX SYSTEM ANCILLARY PROTEIN KEFG"/>
    <property type="match status" value="1"/>
</dbReference>
<dbReference type="InterPro" id="IPR029039">
    <property type="entry name" value="Flavoprotein-like_sf"/>
</dbReference>
<dbReference type="EMBL" id="SPNC01000041">
    <property type="protein sequence ID" value="TFH95702.1"/>
    <property type="molecule type" value="Genomic_DNA"/>
</dbReference>
<dbReference type="OrthoDB" id="652200at2"/>
<dbReference type="GO" id="GO:0009055">
    <property type="term" value="F:electron transfer activity"/>
    <property type="evidence" value="ECO:0007669"/>
    <property type="project" value="TreeGrafter"/>
</dbReference>
<evidence type="ECO:0000256" key="1">
    <source>
        <dbReference type="ARBA" id="ARBA00023002"/>
    </source>
</evidence>
<protein>
    <submittedName>
        <fullName evidence="3">Flavodoxin family protein</fullName>
    </submittedName>
</protein>
<dbReference type="GO" id="GO:0003955">
    <property type="term" value="F:NAD(P)H dehydrogenase (quinone) activity"/>
    <property type="evidence" value="ECO:0007669"/>
    <property type="project" value="TreeGrafter"/>
</dbReference>
<dbReference type="SUPFAM" id="SSF52218">
    <property type="entry name" value="Flavoproteins"/>
    <property type="match status" value="1"/>
</dbReference>
<dbReference type="Gene3D" id="3.40.50.360">
    <property type="match status" value="1"/>
</dbReference>
<comment type="caution">
    <text evidence="3">The sequence shown here is derived from an EMBL/GenBank/DDBJ whole genome shotgun (WGS) entry which is preliminary data.</text>
</comment>
<keyword evidence="4" id="KW-1185">Reference proteome</keyword>
<proteinExistence type="predicted"/>
<reference evidence="3 4" key="1">
    <citation type="submission" date="2019-03" db="EMBL/GenBank/DDBJ databases">
        <title>Porphyromonas levii Isolated from the Uterus of Dairy Cows.</title>
        <authorList>
            <person name="Francis A.M."/>
        </authorList>
    </citation>
    <scope>NUCLEOTIDE SEQUENCE [LARGE SCALE GENOMIC DNA]</scope>
    <source>
        <strain evidence="3 4">AF5678</strain>
    </source>
</reference>
<gene>
    <name evidence="3" type="ORF">E4P47_03935</name>
</gene>
<evidence type="ECO:0000313" key="4">
    <source>
        <dbReference type="Proteomes" id="UP000297225"/>
    </source>
</evidence>
<evidence type="ECO:0000259" key="2">
    <source>
        <dbReference type="Pfam" id="PF02525"/>
    </source>
</evidence>